<evidence type="ECO:0000313" key="1">
    <source>
        <dbReference type="EMBL" id="VAW19131.1"/>
    </source>
</evidence>
<dbReference type="AlphaFoldDB" id="A0A3B0TKB5"/>
<dbReference type="EMBL" id="UOEO01000099">
    <property type="protein sequence ID" value="VAW19131.1"/>
    <property type="molecule type" value="Genomic_DNA"/>
</dbReference>
<protein>
    <recommendedName>
        <fullName evidence="2">Mlr4354 like protein</fullName>
    </recommendedName>
</protein>
<proteinExistence type="predicted"/>
<evidence type="ECO:0008006" key="2">
    <source>
        <dbReference type="Google" id="ProtNLM"/>
    </source>
</evidence>
<organism evidence="1">
    <name type="scientific">hydrothermal vent metagenome</name>
    <dbReference type="NCBI Taxonomy" id="652676"/>
    <lineage>
        <taxon>unclassified sequences</taxon>
        <taxon>metagenomes</taxon>
        <taxon>ecological metagenomes</taxon>
    </lineage>
</organism>
<reference evidence="1" key="1">
    <citation type="submission" date="2018-06" db="EMBL/GenBank/DDBJ databases">
        <authorList>
            <person name="Zhirakovskaya E."/>
        </authorList>
    </citation>
    <scope>NUCLEOTIDE SEQUENCE</scope>
</reference>
<accession>A0A3B0TKB5</accession>
<gene>
    <name evidence="1" type="ORF">MNBD_ALPHA12-738</name>
</gene>
<name>A0A3B0TKB5_9ZZZZ</name>
<sequence length="169" mass="18016">MKSMVKIAAAFGLALALTIGPGFAQQVQVLGDFRNWSAFTANDGAGIICFSMSKPKDVAPTPDGYTQAYVFLTTRSAQNIRNEFNLIAGYEFDDTASAVARVGSRTYDLYTKEDAAWLKDVAQTEAFARSLRAGATMTIEGTTKEGVKIVQTYSLSGVSAASRAVNSAC</sequence>